<feature type="transmembrane region" description="Helical" evidence="1">
    <location>
        <begin position="73"/>
        <end position="90"/>
    </location>
</feature>
<sequence length="380" mass="43301">MHFSFKGLWGVYLTTFLLNFGLGLVGLFIPIYIWRISGQISFVFYFFALYYLGVFLASPLAGWLFKKFISPDFSYFLSIWGRLLYLYFLVKAGESAIFLWPAAFIWGLTIPFCWFPYYLTVTHEESEDGKFGKEVSSMGTLSQLASAIAPVLGGLIVSQYGFSSSYFFAGLFFAVSFLPLYFDHYNPRRVEFSLRDSVLFIKNPKEKKLRRAFFGSGLEGAANIAWPLFIFSILGGYQVLGWIKGLSLFFSILILMWVGHFIDKKGKGILNWGVGANFFNWLLRILAFSPLTFFIFDFLATLGGTLVGTPFQTLVYEKARGYYSPLEIFVARDWLANFGGFLACLLLAFLTNYRFFWFFAFALGALGTFLIRGNDGEQTK</sequence>
<comment type="caution">
    <text evidence="2">The sequence shown here is derived from an EMBL/GenBank/DDBJ whole genome shotgun (WGS) entry which is preliminary data.</text>
</comment>
<dbReference type="InterPro" id="IPR011701">
    <property type="entry name" value="MFS"/>
</dbReference>
<dbReference type="GO" id="GO:0022857">
    <property type="term" value="F:transmembrane transporter activity"/>
    <property type="evidence" value="ECO:0007669"/>
    <property type="project" value="InterPro"/>
</dbReference>
<dbReference type="AlphaFoldDB" id="A0A2H0WQS4"/>
<evidence type="ECO:0000256" key="1">
    <source>
        <dbReference type="SAM" id="Phobius"/>
    </source>
</evidence>
<name>A0A2H0WQS4_9BACT</name>
<feature type="transmembrane region" description="Helical" evidence="1">
    <location>
        <begin position="269"/>
        <end position="287"/>
    </location>
</feature>
<proteinExistence type="predicted"/>
<keyword evidence="1" id="KW-1133">Transmembrane helix</keyword>
<feature type="transmembrane region" description="Helical" evidence="1">
    <location>
        <begin position="240"/>
        <end position="262"/>
    </location>
</feature>
<dbReference type="SUPFAM" id="SSF103473">
    <property type="entry name" value="MFS general substrate transporter"/>
    <property type="match status" value="1"/>
</dbReference>
<reference evidence="3" key="1">
    <citation type="submission" date="2017-09" db="EMBL/GenBank/DDBJ databases">
        <title>Depth-based differentiation of microbial function through sediment-hosted aquifers and enrichment of novel symbionts in the deep terrestrial subsurface.</title>
        <authorList>
            <person name="Probst A.J."/>
            <person name="Ladd B."/>
            <person name="Jarett J.K."/>
            <person name="Geller-Mcgrath D.E."/>
            <person name="Sieber C.M.K."/>
            <person name="Emerson J.B."/>
            <person name="Anantharaman K."/>
            <person name="Thomas B.C."/>
            <person name="Malmstrom R."/>
            <person name="Stieglmeier M."/>
            <person name="Klingl A."/>
            <person name="Woyke T."/>
            <person name="Ryan C.M."/>
            <person name="Banfield J.F."/>
        </authorList>
    </citation>
    <scope>NUCLEOTIDE SEQUENCE [LARGE SCALE GENOMIC DNA]</scope>
</reference>
<protein>
    <recommendedName>
        <fullName evidence="4">Major facilitator superfamily (MFS) profile domain-containing protein</fullName>
    </recommendedName>
</protein>
<feature type="transmembrane region" description="Helical" evidence="1">
    <location>
        <begin position="355"/>
        <end position="371"/>
    </location>
</feature>
<feature type="transmembrane region" description="Helical" evidence="1">
    <location>
        <begin position="328"/>
        <end position="349"/>
    </location>
</feature>
<dbReference type="Pfam" id="PF07690">
    <property type="entry name" value="MFS_1"/>
    <property type="match status" value="1"/>
</dbReference>
<feature type="transmembrane region" description="Helical" evidence="1">
    <location>
        <begin position="293"/>
        <end position="316"/>
    </location>
</feature>
<keyword evidence="1" id="KW-0812">Transmembrane</keyword>
<keyword evidence="1" id="KW-0472">Membrane</keyword>
<feature type="transmembrane region" description="Helical" evidence="1">
    <location>
        <begin position="166"/>
        <end position="182"/>
    </location>
</feature>
<dbReference type="Proteomes" id="UP000231282">
    <property type="component" value="Unassembled WGS sequence"/>
</dbReference>
<gene>
    <name evidence="2" type="ORF">COT63_02525</name>
</gene>
<feature type="transmembrane region" description="Helical" evidence="1">
    <location>
        <begin position="212"/>
        <end position="234"/>
    </location>
</feature>
<evidence type="ECO:0000313" key="2">
    <source>
        <dbReference type="EMBL" id="PIS14965.1"/>
    </source>
</evidence>
<evidence type="ECO:0008006" key="4">
    <source>
        <dbReference type="Google" id="ProtNLM"/>
    </source>
</evidence>
<feature type="transmembrane region" description="Helical" evidence="1">
    <location>
        <begin position="12"/>
        <end position="34"/>
    </location>
</feature>
<evidence type="ECO:0000313" key="3">
    <source>
        <dbReference type="Proteomes" id="UP000231282"/>
    </source>
</evidence>
<feature type="transmembrane region" description="Helical" evidence="1">
    <location>
        <begin position="40"/>
        <end position="61"/>
    </location>
</feature>
<dbReference type="Gene3D" id="1.20.1250.20">
    <property type="entry name" value="MFS general substrate transporter like domains"/>
    <property type="match status" value="1"/>
</dbReference>
<accession>A0A2H0WQS4</accession>
<feature type="transmembrane region" description="Helical" evidence="1">
    <location>
        <begin position="96"/>
        <end position="119"/>
    </location>
</feature>
<organism evidence="2 3">
    <name type="scientific">Candidatus Shapirobacteria bacterium CG09_land_8_20_14_0_10_38_17</name>
    <dbReference type="NCBI Taxonomy" id="1974884"/>
    <lineage>
        <taxon>Bacteria</taxon>
        <taxon>Candidatus Shapironibacteriota</taxon>
    </lineage>
</organism>
<dbReference type="InterPro" id="IPR036259">
    <property type="entry name" value="MFS_trans_sf"/>
</dbReference>
<dbReference type="EMBL" id="PEZH01000050">
    <property type="protein sequence ID" value="PIS14965.1"/>
    <property type="molecule type" value="Genomic_DNA"/>
</dbReference>